<evidence type="ECO:0000313" key="2">
    <source>
        <dbReference type="Proteomes" id="UP000184386"/>
    </source>
</evidence>
<reference evidence="1 2" key="1">
    <citation type="submission" date="2016-11" db="EMBL/GenBank/DDBJ databases">
        <authorList>
            <person name="Jaros S."/>
            <person name="Januszkiewicz K."/>
            <person name="Wedrychowicz H."/>
        </authorList>
    </citation>
    <scope>NUCLEOTIDE SEQUENCE [LARGE SCALE GENOMIC DNA]</scope>
    <source>
        <strain evidence="1 2">DSM 15929</strain>
    </source>
</reference>
<dbReference type="RefSeq" id="WP_073275851.1">
    <property type="nucleotide sequence ID" value="NZ_FRAC01000011.1"/>
</dbReference>
<dbReference type="STRING" id="1121322.SAMN02745136_02233"/>
<sequence>MHSFLRAIGFSNVKDRLDLENLIQLITESSSEKRSYTLQDGRTLAEITKLFSKQIGITVRGEFDKEGKFYMEHYFPYIKGSYMSTKEDVSIIKRVDTDAYTGMSDDVRLGVSLIFYLQNVVDYFDEIKNKKQLDRPYPIYLSALSVSGKVLLPLERDEKLAKSNSAEVQYRRQLISEAKKGNQEAIDSLTIDDIDMYAMISRRAKVEDIYTIVETSFTPYGSESDNYTILGTILDFETLKNDITGEEIYNLGISCNDVVFQVAINKNDLYGEPLVGRRFKGNIWLQGFVDFSFNNA</sequence>
<dbReference type="EMBL" id="FRAC01000011">
    <property type="protein sequence ID" value="SHK33637.1"/>
    <property type="molecule type" value="Genomic_DNA"/>
</dbReference>
<name>A0A1M6RMR2_9FIRM</name>
<dbReference type="InterPro" id="IPR024541">
    <property type="entry name" value="DUF3881"/>
</dbReference>
<dbReference type="OrthoDB" id="9774037at2"/>
<proteinExistence type="predicted"/>
<dbReference type="Proteomes" id="UP000184386">
    <property type="component" value="Unassembled WGS sequence"/>
</dbReference>
<protein>
    <submittedName>
        <fullName evidence="1">Uncharacterized protein</fullName>
    </submittedName>
</protein>
<organism evidence="1 2">
    <name type="scientific">Anaerocolumna jejuensis DSM 15929</name>
    <dbReference type="NCBI Taxonomy" id="1121322"/>
    <lineage>
        <taxon>Bacteria</taxon>
        <taxon>Bacillati</taxon>
        <taxon>Bacillota</taxon>
        <taxon>Clostridia</taxon>
        <taxon>Lachnospirales</taxon>
        <taxon>Lachnospiraceae</taxon>
        <taxon>Anaerocolumna</taxon>
    </lineage>
</organism>
<accession>A0A1M6RMR2</accession>
<keyword evidence="2" id="KW-1185">Reference proteome</keyword>
<evidence type="ECO:0000313" key="1">
    <source>
        <dbReference type="EMBL" id="SHK33637.1"/>
    </source>
</evidence>
<dbReference type="AlphaFoldDB" id="A0A1M6RMR2"/>
<dbReference type="Pfam" id="PF12997">
    <property type="entry name" value="DUF3881"/>
    <property type="match status" value="1"/>
</dbReference>
<gene>
    <name evidence="1" type="ORF">SAMN02745136_02233</name>
</gene>